<feature type="compositionally biased region" description="Acidic residues" evidence="1">
    <location>
        <begin position="462"/>
        <end position="474"/>
    </location>
</feature>
<feature type="domain" description="GAF" evidence="2">
    <location>
        <begin position="81"/>
        <end position="239"/>
    </location>
</feature>
<dbReference type="Pfam" id="PF01590">
    <property type="entry name" value="GAF"/>
    <property type="match status" value="2"/>
</dbReference>
<dbReference type="PANTHER" id="PTHR43155">
    <property type="entry name" value="CYCLIC DI-GMP PHOSPHODIESTERASE PA4108-RELATED"/>
    <property type="match status" value="1"/>
</dbReference>
<dbReference type="InterPro" id="IPR003018">
    <property type="entry name" value="GAF"/>
</dbReference>
<feature type="region of interest" description="Disordered" evidence="1">
    <location>
        <begin position="448"/>
        <end position="474"/>
    </location>
</feature>
<dbReference type="CDD" id="cd22976">
    <property type="entry name" value="DD_EFCAB10"/>
    <property type="match status" value="1"/>
</dbReference>
<reference evidence="3" key="1">
    <citation type="submission" date="2021-01" db="EMBL/GenBank/DDBJ databases">
        <authorList>
            <person name="Corre E."/>
            <person name="Pelletier E."/>
            <person name="Niang G."/>
            <person name="Scheremetjew M."/>
            <person name="Finn R."/>
            <person name="Kale V."/>
            <person name="Holt S."/>
            <person name="Cochrane G."/>
            <person name="Meng A."/>
            <person name="Brown T."/>
            <person name="Cohen L."/>
        </authorList>
    </citation>
    <scope>NUCLEOTIDE SEQUENCE</scope>
</reference>
<organism evidence="3">
    <name type="scientific">Noctiluca scintillans</name>
    <name type="common">Sea sparkle</name>
    <name type="synonym">Red tide dinoflagellate</name>
    <dbReference type="NCBI Taxonomy" id="2966"/>
    <lineage>
        <taxon>Eukaryota</taxon>
        <taxon>Sar</taxon>
        <taxon>Alveolata</taxon>
        <taxon>Dinophyceae</taxon>
        <taxon>Noctilucales</taxon>
        <taxon>Noctilucaceae</taxon>
        <taxon>Noctiluca</taxon>
    </lineage>
</organism>
<dbReference type="PANTHER" id="PTHR43155:SF2">
    <property type="entry name" value="CYCLIC DI-GMP PHOSPHODIESTERASE PA4108"/>
    <property type="match status" value="1"/>
</dbReference>
<evidence type="ECO:0000259" key="2">
    <source>
        <dbReference type="SMART" id="SM00065"/>
    </source>
</evidence>
<evidence type="ECO:0000256" key="1">
    <source>
        <dbReference type="SAM" id="MobiDB-lite"/>
    </source>
</evidence>
<accession>A0A7S1B320</accession>
<dbReference type="SUPFAM" id="SSF47391">
    <property type="entry name" value="Dimerization-anchoring domain of cAMP-dependent PK regulatory subunit"/>
    <property type="match status" value="1"/>
</dbReference>
<dbReference type="SMART" id="SM00065">
    <property type="entry name" value="GAF"/>
    <property type="match status" value="2"/>
</dbReference>
<dbReference type="Gene3D" id="3.30.450.40">
    <property type="match status" value="2"/>
</dbReference>
<feature type="domain" description="GAF" evidence="2">
    <location>
        <begin position="260"/>
        <end position="422"/>
    </location>
</feature>
<sequence>MSLEQIRQLRTQRVQESVTGYIQEHGVDDALQDILSKLLYVKPDNPRQWLLDTFERELSSEKDELSESELQNLLVAMRKITSEIVPRDTVDLIISETMKLLHCEVVSLYVVDKGGMRLFASNLDHPMPATLQGIPNTVFNSGTMLNISDCTSDDRFDPSFDQTGRVTKSLLAAPIVDFDLSVLGVLQAVNKIPRGEQPFEGSDTSNVLPFDRNDEQIVEHLTQHVGIALRNAQLYREAVSASDRATGLLNTIQSLSLDLGTQSLLLTITMHANKIVSAQRSTVFLLDEANQQLWSVSTDTGQEIRIPCKAGIAGQCCQESKIINIPDAYADSRFNQEIDKKTGFKTHSILAIPIFVTDPTDIRRSRAGAEVRQVIGVIQMINKNFHDGEFEAFDSADVDVMELFAKFVSPQLTHSSLLQRKQHQDSDMSEGESALRQVALAPILTAADRARKRRSTSTLEVPSEDVEGENEAEN</sequence>
<protein>
    <recommendedName>
        <fullName evidence="2">GAF domain-containing protein</fullName>
    </recommendedName>
</protein>
<dbReference type="Gene3D" id="1.20.890.10">
    <property type="entry name" value="cAMP-dependent protein kinase regulatory subunit, dimerization-anchoring domain"/>
    <property type="match status" value="1"/>
</dbReference>
<evidence type="ECO:0000313" key="3">
    <source>
        <dbReference type="EMBL" id="CAD8872177.1"/>
    </source>
</evidence>
<dbReference type="SUPFAM" id="SSF55781">
    <property type="entry name" value="GAF domain-like"/>
    <property type="match status" value="2"/>
</dbReference>
<proteinExistence type="predicted"/>
<name>A0A7S1B320_NOCSC</name>
<gene>
    <name evidence="3" type="ORF">NSCI0253_LOCUS46534</name>
</gene>
<dbReference type="AlphaFoldDB" id="A0A7S1B320"/>
<dbReference type="EMBL" id="HBFQ01065510">
    <property type="protein sequence ID" value="CAD8872177.1"/>
    <property type="molecule type" value="Transcribed_RNA"/>
</dbReference>
<dbReference type="InterPro" id="IPR049760">
    <property type="entry name" value="DD_EFCAB10"/>
</dbReference>
<dbReference type="InterPro" id="IPR029016">
    <property type="entry name" value="GAF-like_dom_sf"/>
</dbReference>